<dbReference type="GO" id="GO:0005964">
    <property type="term" value="C:phosphorylase kinase complex"/>
    <property type="evidence" value="ECO:0007669"/>
    <property type="project" value="InterPro"/>
</dbReference>
<evidence type="ECO:0000256" key="14">
    <source>
        <dbReference type="RuleBase" id="RU000304"/>
    </source>
</evidence>
<dbReference type="FunFam" id="1.10.510.10:FF:000571">
    <property type="entry name" value="Maternal embryonic leucine zipper kinase"/>
    <property type="match status" value="1"/>
</dbReference>
<keyword evidence="9 13" id="KW-0067">ATP-binding</keyword>
<dbReference type="SUPFAM" id="SSF56112">
    <property type="entry name" value="Protein kinase-like (PK-like)"/>
    <property type="match status" value="1"/>
</dbReference>
<evidence type="ECO:0000256" key="1">
    <source>
        <dbReference type="ARBA" id="ARBA00001674"/>
    </source>
</evidence>
<reference evidence="18" key="1">
    <citation type="submission" date="2016-06" db="UniProtKB">
        <authorList>
            <consortium name="WormBaseParasite"/>
        </authorList>
    </citation>
    <scope>IDENTIFICATION</scope>
</reference>
<dbReference type="InterPro" id="IPR008271">
    <property type="entry name" value="Ser/Thr_kinase_AS"/>
</dbReference>
<dbReference type="EMBL" id="UZAM01007988">
    <property type="protein sequence ID" value="VDP02566.1"/>
    <property type="molecule type" value="Genomic_DNA"/>
</dbReference>
<dbReference type="InterPro" id="IPR000719">
    <property type="entry name" value="Prot_kinase_dom"/>
</dbReference>
<dbReference type="Gene3D" id="1.10.510.10">
    <property type="entry name" value="Transferase(Phosphotransferase) domain 1"/>
    <property type="match status" value="1"/>
</dbReference>
<comment type="catalytic activity">
    <reaction evidence="1">
        <text>2 ATP + phosphorylase b = 2 ADP + phosphorylase a.</text>
        <dbReference type="EC" id="2.7.11.19"/>
    </reaction>
</comment>
<dbReference type="InterPro" id="IPR011009">
    <property type="entry name" value="Kinase-like_dom_sf"/>
</dbReference>
<dbReference type="FunFam" id="3.30.200.20:FF:000138">
    <property type="entry name" value="Phosphorylase b kinase gamma catalytic chain, liver/testis"/>
    <property type="match status" value="1"/>
</dbReference>
<dbReference type="GO" id="GO:0005977">
    <property type="term" value="P:glycogen metabolic process"/>
    <property type="evidence" value="ECO:0007669"/>
    <property type="project" value="UniProtKB-KW"/>
</dbReference>
<evidence type="ECO:0000256" key="4">
    <source>
        <dbReference type="ARBA" id="ARBA00022527"/>
    </source>
</evidence>
<organism evidence="18">
    <name type="scientific">Soboliphyme baturini</name>
    <dbReference type="NCBI Taxonomy" id="241478"/>
    <lineage>
        <taxon>Eukaryota</taxon>
        <taxon>Metazoa</taxon>
        <taxon>Ecdysozoa</taxon>
        <taxon>Nematoda</taxon>
        <taxon>Enoplea</taxon>
        <taxon>Dorylaimia</taxon>
        <taxon>Dioctophymatida</taxon>
        <taxon>Dioctophymatoidea</taxon>
        <taxon>Soboliphymatidae</taxon>
        <taxon>Soboliphyme</taxon>
    </lineage>
</organism>
<evidence type="ECO:0000256" key="5">
    <source>
        <dbReference type="ARBA" id="ARBA00022600"/>
    </source>
</evidence>
<proteinExistence type="inferred from homology"/>
<evidence type="ECO:0000256" key="10">
    <source>
        <dbReference type="ARBA" id="ARBA00022860"/>
    </source>
</evidence>
<evidence type="ECO:0000313" key="16">
    <source>
        <dbReference type="EMBL" id="VDP02566.1"/>
    </source>
</evidence>
<evidence type="ECO:0000256" key="7">
    <source>
        <dbReference type="ARBA" id="ARBA00022741"/>
    </source>
</evidence>
<evidence type="ECO:0000256" key="6">
    <source>
        <dbReference type="ARBA" id="ARBA00022679"/>
    </source>
</evidence>
<evidence type="ECO:0000259" key="15">
    <source>
        <dbReference type="PROSITE" id="PS50011"/>
    </source>
</evidence>
<dbReference type="PROSITE" id="PS00107">
    <property type="entry name" value="PROTEIN_KINASE_ATP"/>
    <property type="match status" value="1"/>
</dbReference>
<keyword evidence="11" id="KW-0119">Carbohydrate metabolism</keyword>
<reference evidence="16 17" key="2">
    <citation type="submission" date="2018-11" db="EMBL/GenBank/DDBJ databases">
        <authorList>
            <consortium name="Pathogen Informatics"/>
        </authorList>
    </citation>
    <scope>NUCLEOTIDE SEQUENCE [LARGE SCALE GENOMIC DNA]</scope>
</reference>
<dbReference type="GO" id="GO:0005516">
    <property type="term" value="F:calmodulin binding"/>
    <property type="evidence" value="ECO:0007669"/>
    <property type="project" value="UniProtKB-KW"/>
</dbReference>
<evidence type="ECO:0000256" key="13">
    <source>
        <dbReference type="PROSITE-ProRule" id="PRU10141"/>
    </source>
</evidence>
<evidence type="ECO:0000256" key="3">
    <source>
        <dbReference type="ARBA" id="ARBA00012432"/>
    </source>
</evidence>
<dbReference type="OrthoDB" id="419455at2759"/>
<dbReference type="SMART" id="SM00220">
    <property type="entry name" value="S_TKc"/>
    <property type="match status" value="1"/>
</dbReference>
<name>A0A183IJQ4_9BILA</name>
<feature type="binding site" evidence="13">
    <location>
        <position position="55"/>
    </location>
    <ligand>
        <name>ATP</name>
        <dbReference type="ChEBI" id="CHEBI:30616"/>
    </ligand>
</feature>
<dbReference type="GO" id="GO:0004689">
    <property type="term" value="F:phosphorylase kinase activity"/>
    <property type="evidence" value="ECO:0007669"/>
    <property type="project" value="UniProtKB-EC"/>
</dbReference>
<gene>
    <name evidence="16" type="ORF">SBAD_LOCUS3850</name>
</gene>
<dbReference type="Proteomes" id="UP000270296">
    <property type="component" value="Unassembled WGS sequence"/>
</dbReference>
<feature type="domain" description="Protein kinase" evidence="15">
    <location>
        <begin position="26"/>
        <end position="293"/>
    </location>
</feature>
<keyword evidence="17" id="KW-1185">Reference proteome</keyword>
<evidence type="ECO:0000313" key="17">
    <source>
        <dbReference type="Proteomes" id="UP000270296"/>
    </source>
</evidence>
<dbReference type="EC" id="2.7.11.19" evidence="3"/>
<keyword evidence="7 13" id="KW-0547">Nucleotide-binding</keyword>
<evidence type="ECO:0000313" key="18">
    <source>
        <dbReference type="WBParaSite" id="SBAD_0000402101-mRNA-1"/>
    </source>
</evidence>
<accession>A0A183IJQ4</accession>
<evidence type="ECO:0000256" key="9">
    <source>
        <dbReference type="ARBA" id="ARBA00022840"/>
    </source>
</evidence>
<evidence type="ECO:0000256" key="2">
    <source>
        <dbReference type="ARBA" id="ARBA00001946"/>
    </source>
</evidence>
<keyword evidence="4 14" id="KW-0723">Serine/threonine-protein kinase</keyword>
<dbReference type="GO" id="GO:0005524">
    <property type="term" value="F:ATP binding"/>
    <property type="evidence" value="ECO:0007669"/>
    <property type="project" value="UniProtKB-UniRule"/>
</dbReference>
<evidence type="ECO:0000256" key="11">
    <source>
        <dbReference type="ARBA" id="ARBA00023277"/>
    </source>
</evidence>
<evidence type="ECO:0000256" key="12">
    <source>
        <dbReference type="ARBA" id="ARBA00025890"/>
    </source>
</evidence>
<dbReference type="AlphaFoldDB" id="A0A183IJQ4"/>
<comment type="similarity">
    <text evidence="14">Belongs to the protein kinase superfamily.</text>
</comment>
<protein>
    <recommendedName>
        <fullName evidence="3">phosphorylase kinase</fullName>
        <ecNumber evidence="3">2.7.11.19</ecNumber>
    </recommendedName>
</protein>
<dbReference type="WBParaSite" id="SBAD_0000402101-mRNA-1">
    <property type="protein sequence ID" value="SBAD_0000402101-mRNA-1"/>
    <property type="gene ID" value="SBAD_0000402101"/>
</dbReference>
<comment type="subunit">
    <text evidence="12">Hexadecamer of 4 heterotetramers, each composed of alpha, beta, gamma, and delta subunits. Alpha (PHKA1 or PHKA2) and beta (PHKB) are regulatory subunits, gamma (PHKG1 or PHKG2) is the catalytic subunit, and delta is calmodulin.</text>
</comment>
<dbReference type="PRINTS" id="PR01049">
    <property type="entry name" value="PHOSPHBKNASE"/>
</dbReference>
<dbReference type="InterPro" id="IPR002291">
    <property type="entry name" value="Phosph_kin_gamma"/>
</dbReference>
<dbReference type="PANTHER" id="PTHR24347">
    <property type="entry name" value="SERINE/THREONINE-PROTEIN KINASE"/>
    <property type="match status" value="1"/>
</dbReference>
<dbReference type="Pfam" id="PF00069">
    <property type="entry name" value="Pkinase"/>
    <property type="match status" value="1"/>
</dbReference>
<sequence length="407" mass="47196">MTVPNESEERTEDVQTEPACEYYINYESKEVLGRGMSSTVRRCIEKKTGKEYAVKIIDLSSEKATEEETKELRLSTLREISILKMVAGHKNIIELHDFYEVPSFLFIVFELARGGELFDYLTRVVTLSEKKTRHIMRQLFEAVDEIHSKNIVHRDLKPENILMVDDDTIKVTDFGFAYCLKPQEKLFDLCGTPGYLAPEVLKTSMYEDERGYGLEVDLWACGVIMYTLLCGYAPFYHRRQIYMLRAISEGRYEFRSPEWDEISESAKSLIANLLVVNPKMRYTAKRALAHPFFQQAVELLELAKTFDAKKKFRLAIVQVRLLVRLLRIRYVPMLVSFQAVQSNPYATRKIRKQIDALAFRVYGHWVKKGREQFRDALFANVVKTEVERFHGTSNSGPTRPSLLHVTA</sequence>
<keyword evidence="5" id="KW-0321">Glycogen metabolism</keyword>
<evidence type="ECO:0000256" key="8">
    <source>
        <dbReference type="ARBA" id="ARBA00022777"/>
    </source>
</evidence>
<dbReference type="PROSITE" id="PS00108">
    <property type="entry name" value="PROTEIN_KINASE_ST"/>
    <property type="match status" value="1"/>
</dbReference>
<keyword evidence="8" id="KW-0418">Kinase</keyword>
<comment type="cofactor">
    <cofactor evidence="2">
        <name>Mg(2+)</name>
        <dbReference type="ChEBI" id="CHEBI:18420"/>
    </cofactor>
</comment>
<dbReference type="InterPro" id="IPR017441">
    <property type="entry name" value="Protein_kinase_ATP_BS"/>
</dbReference>
<dbReference type="Gene3D" id="3.30.200.20">
    <property type="entry name" value="Phosphorylase Kinase, domain 1"/>
    <property type="match status" value="1"/>
</dbReference>
<keyword evidence="6" id="KW-0808">Transferase</keyword>
<dbReference type="PROSITE" id="PS50011">
    <property type="entry name" value="PROTEIN_KINASE_DOM"/>
    <property type="match status" value="1"/>
</dbReference>
<keyword evidence="10" id="KW-0112">Calmodulin-binding</keyword>